<dbReference type="PANTHER" id="PTHR38658">
    <property type="entry name" value="OXPP CYCLE PROTEIN OPCA-RELATED"/>
    <property type="match status" value="1"/>
</dbReference>
<dbReference type="EMBL" id="CP001823">
    <property type="protein sequence ID" value="ACZ39852.1"/>
    <property type="molecule type" value="Genomic_DNA"/>
</dbReference>
<dbReference type="InParanoid" id="D1C7Y1"/>
<dbReference type="Pfam" id="PF20171">
    <property type="entry name" value="OpcA_G6PD_C"/>
    <property type="match status" value="1"/>
</dbReference>
<name>D1C7Y1_SPHTD</name>
<dbReference type="KEGG" id="sti:Sthe_2437"/>
<sequence length="396" mass="43856">MAEVDISRDVIGFPGPAVDVEAIERELSNLWKAPDLVALTQMDVVPTRTSVLNLVLVAPDRVAAVRLARMMGQLSVHHPSRVVIFVTASDAADPSRALEAQVTTQCSAIPDAHIAPCFEQIIVPVPPRASHVIASVIPALVLPDLRTFLWWPGLPPLRDPGMVRVARAVDRLVIDSLDFTHCLVNLTRLYDLCRHLDQGCAISDLNWARMMTWREVMAQFFDAPDHQWALDAVSRMTLRYGHARGAADNPAQALLFAAWIASRLGWQVRGAERWGKEAMVFTARRPDGRDLTVVVERAPVPRRFNGLLLAATLTADDGRRSSEFRAARVDEDLGTIRVSTLVDGAPRLEYATRCTPSDVGELLVHDLRRPGHDTLYEDALDAARGFVSALRKREEL</sequence>
<evidence type="ECO:0000313" key="3">
    <source>
        <dbReference type="EMBL" id="ACZ39852.1"/>
    </source>
</evidence>
<gene>
    <name evidence="3" type="ordered locus">Sthe_2437</name>
</gene>
<dbReference type="eggNOG" id="COG3429">
    <property type="taxonomic scope" value="Bacteria"/>
</dbReference>
<dbReference type="Pfam" id="PF10128">
    <property type="entry name" value="OpcA_G6PD_assem"/>
    <property type="match status" value="1"/>
</dbReference>
<accession>D1C7Y1</accession>
<reference evidence="3 4" key="2">
    <citation type="journal article" date="2010" name="Stand. Genomic Sci.">
        <title>Complete genome sequence of Desulfohalobium retbaense type strain (HR(100)).</title>
        <authorList>
            <person name="Spring S."/>
            <person name="Nolan M."/>
            <person name="Lapidus A."/>
            <person name="Glavina Del Rio T."/>
            <person name="Copeland A."/>
            <person name="Tice H."/>
            <person name="Cheng J.F."/>
            <person name="Lucas S."/>
            <person name="Land M."/>
            <person name="Chen F."/>
            <person name="Bruce D."/>
            <person name="Goodwin L."/>
            <person name="Pitluck S."/>
            <person name="Ivanova N."/>
            <person name="Mavromatis K."/>
            <person name="Mikhailova N."/>
            <person name="Pati A."/>
            <person name="Chen A."/>
            <person name="Palaniappan K."/>
            <person name="Hauser L."/>
            <person name="Chang Y.J."/>
            <person name="Jeffries C.D."/>
            <person name="Munk C."/>
            <person name="Kiss H."/>
            <person name="Chain P."/>
            <person name="Han C."/>
            <person name="Brettin T."/>
            <person name="Detter J.C."/>
            <person name="Schuler E."/>
            <person name="Goker M."/>
            <person name="Rohde M."/>
            <person name="Bristow J."/>
            <person name="Eisen J.A."/>
            <person name="Markowitz V."/>
            <person name="Hugenholtz P."/>
            <person name="Kyrpides N.C."/>
            <person name="Klenk H.P."/>
        </authorList>
    </citation>
    <scope>NUCLEOTIDE SEQUENCE [LARGE SCALE GENOMIC DNA]</scope>
    <source>
        <strain evidence="4">ATCC 49802 / DSM 20745 / S 6022</strain>
    </source>
</reference>
<reference evidence="4" key="1">
    <citation type="submission" date="2009-11" db="EMBL/GenBank/DDBJ databases">
        <title>The complete chromosome 1 of Sphaerobacter thermophilus DSM 20745.</title>
        <authorList>
            <person name="Lucas S."/>
            <person name="Copeland A."/>
            <person name="Lapidus A."/>
            <person name="Glavina del Rio T."/>
            <person name="Dalin E."/>
            <person name="Tice H."/>
            <person name="Bruce D."/>
            <person name="Goodwin L."/>
            <person name="Pitluck S."/>
            <person name="Kyrpides N."/>
            <person name="Mavromatis K."/>
            <person name="Ivanova N."/>
            <person name="Mikhailova N."/>
            <person name="LaButti K.M."/>
            <person name="Clum A."/>
            <person name="Sun H.I."/>
            <person name="Brettin T."/>
            <person name="Detter J.C."/>
            <person name="Han C."/>
            <person name="Larimer F."/>
            <person name="Land M."/>
            <person name="Hauser L."/>
            <person name="Markowitz V."/>
            <person name="Cheng J.F."/>
            <person name="Hugenholtz P."/>
            <person name="Woyke T."/>
            <person name="Wu D."/>
            <person name="Steenblock K."/>
            <person name="Schneider S."/>
            <person name="Pukall R."/>
            <person name="Goeker M."/>
            <person name="Klenk H.P."/>
            <person name="Eisen J.A."/>
        </authorList>
    </citation>
    <scope>NUCLEOTIDE SEQUENCE [LARGE SCALE GENOMIC DNA]</scope>
    <source>
        <strain evidence="4">ATCC 49802 / DSM 20745 / S 6022</strain>
    </source>
</reference>
<proteinExistence type="predicted"/>
<dbReference type="InterPro" id="IPR004555">
    <property type="entry name" value="G6PDH_assembly_OpcA"/>
</dbReference>
<feature type="domain" description="Glucose-6-phosphate dehydrogenase assembly protein OpcA C-terminal" evidence="2">
    <location>
        <begin position="201"/>
        <end position="380"/>
    </location>
</feature>
<dbReference type="InterPro" id="IPR046802">
    <property type="entry name" value="OpcA_G6PD_C"/>
</dbReference>
<dbReference type="RefSeq" id="WP_012872893.1">
    <property type="nucleotide sequence ID" value="NC_013523.1"/>
</dbReference>
<dbReference type="HOGENOM" id="CLU_048410_0_0_0"/>
<dbReference type="STRING" id="479434.Sthe_2437"/>
<organism evidence="3 4">
    <name type="scientific">Sphaerobacter thermophilus (strain ATCC 49802 / DSM 20745 / KCCM 41009 / NCIMB 13125 / S 6022)</name>
    <dbReference type="NCBI Taxonomy" id="479434"/>
    <lineage>
        <taxon>Bacteria</taxon>
        <taxon>Pseudomonadati</taxon>
        <taxon>Thermomicrobiota</taxon>
        <taxon>Thermomicrobia</taxon>
        <taxon>Sphaerobacterales</taxon>
        <taxon>Sphaerobacterineae</taxon>
        <taxon>Sphaerobacteraceae</taxon>
        <taxon>Sphaerobacter</taxon>
    </lineage>
</organism>
<dbReference type="PANTHER" id="PTHR38658:SF1">
    <property type="entry name" value="OXPP CYCLE PROTEIN OPCA-RELATED"/>
    <property type="match status" value="1"/>
</dbReference>
<dbReference type="AlphaFoldDB" id="D1C7Y1"/>
<evidence type="ECO:0000259" key="2">
    <source>
        <dbReference type="Pfam" id="PF20171"/>
    </source>
</evidence>
<dbReference type="OrthoDB" id="128564at2"/>
<dbReference type="Proteomes" id="UP000002027">
    <property type="component" value="Chromosome 1"/>
</dbReference>
<evidence type="ECO:0000313" key="4">
    <source>
        <dbReference type="Proteomes" id="UP000002027"/>
    </source>
</evidence>
<feature type="domain" description="Glucose-6-phosphate dehydrogenase assembly protein OpcA N-terminal" evidence="1">
    <location>
        <begin position="74"/>
        <end position="189"/>
    </location>
</feature>
<keyword evidence="4" id="KW-1185">Reference proteome</keyword>
<dbReference type="InterPro" id="IPR046801">
    <property type="entry name" value="OpcA_G6PD_N"/>
</dbReference>
<evidence type="ECO:0000259" key="1">
    <source>
        <dbReference type="Pfam" id="PF10128"/>
    </source>
</evidence>
<protein>
    <submittedName>
        <fullName evidence="3">Glucose-6-P dehydrogenase subunit-like protein</fullName>
    </submittedName>
</protein>